<reference evidence="6 7" key="1">
    <citation type="submission" date="2009-06" db="EMBL/GenBank/DDBJ databases">
        <title>The Genome Sequence of Loxodonta africana (African elephant).</title>
        <authorList>
            <person name="Di Palma F."/>
            <person name="Heiman D."/>
            <person name="Young S."/>
            <person name="Johnson J."/>
            <person name="Lander E.S."/>
            <person name="Lindblad-Toh K."/>
        </authorList>
    </citation>
    <scope>NUCLEOTIDE SEQUENCE [LARGE SCALE GENOMIC DNA]</scope>
    <source>
        <strain evidence="6 7">Isolate ISIS603380</strain>
    </source>
</reference>
<dbReference type="GO" id="GO:0009897">
    <property type="term" value="C:external side of plasma membrane"/>
    <property type="evidence" value="ECO:0007669"/>
    <property type="project" value="TreeGrafter"/>
</dbReference>
<reference evidence="6" key="2">
    <citation type="submission" date="2025-08" db="UniProtKB">
        <authorList>
            <consortium name="Ensembl"/>
        </authorList>
    </citation>
    <scope>IDENTIFICATION</scope>
    <source>
        <strain evidence="6">Isolate ISIS603380</strain>
    </source>
</reference>
<evidence type="ECO:0000256" key="2">
    <source>
        <dbReference type="ARBA" id="ARBA00022729"/>
    </source>
</evidence>
<keyword evidence="7" id="KW-1185">Reference proteome</keyword>
<feature type="region of interest" description="Disordered" evidence="4">
    <location>
        <begin position="173"/>
        <end position="192"/>
    </location>
</feature>
<comment type="similarity">
    <text evidence="1">Belongs to the folate receptor family.</text>
</comment>
<dbReference type="InParanoid" id="G3U6S7"/>
<keyword evidence="3" id="KW-1015">Disulfide bond</keyword>
<evidence type="ECO:0000313" key="7">
    <source>
        <dbReference type="Proteomes" id="UP000007646"/>
    </source>
</evidence>
<evidence type="ECO:0000313" key="6">
    <source>
        <dbReference type="Ensembl" id="ENSLAFP00000023535.1"/>
    </source>
</evidence>
<dbReference type="Pfam" id="PF03024">
    <property type="entry name" value="Folate_rec"/>
    <property type="match status" value="1"/>
</dbReference>
<dbReference type="Ensembl" id="ENSLAFT00000028616.1">
    <property type="protein sequence ID" value="ENSLAFP00000023535.1"/>
    <property type="gene ID" value="ENSLAFG00000000928.3"/>
</dbReference>
<evidence type="ECO:0000256" key="3">
    <source>
        <dbReference type="ARBA" id="ARBA00023157"/>
    </source>
</evidence>
<feature type="domain" description="Folate receptor-like" evidence="5">
    <location>
        <begin position="49"/>
        <end position="111"/>
    </location>
</feature>
<dbReference type="GO" id="GO:0035036">
    <property type="term" value="P:sperm-egg recognition"/>
    <property type="evidence" value="ECO:0007669"/>
    <property type="project" value="TreeGrafter"/>
</dbReference>
<evidence type="ECO:0000259" key="5">
    <source>
        <dbReference type="Pfam" id="PF03024"/>
    </source>
</evidence>
<dbReference type="GeneTree" id="ENSGT00950000183144"/>
<sequence>MTPSITMEMGRLRQKEQKDMAWELTPLLLLVALVAATSSARDRTSLLNVCMEAKYHKTKPGPEDKLYGQCSPWRKNACCSVNTSQELHKDTSRLYNFNWDHCGKMEPECATSSRTPVSMSAPPTWGPGSKSRAGAKSVSWTCPCVKRTVRTGGRPVAPPTRARTTGTRVGIGPQELTSVQSGPPATHLSSTSPHLLTSVSASGVTPTRPATTVEGAAAASRCGLTWPTATPTKRWRGSMLRP</sequence>
<dbReference type="Proteomes" id="UP000007646">
    <property type="component" value="Unassembled WGS sequence"/>
</dbReference>
<dbReference type="AlphaFoldDB" id="G3U6S7"/>
<name>G3U6S7_LOXAF</name>
<dbReference type="PANTHER" id="PTHR10517:SF8">
    <property type="entry name" value="FOLATE RECEPTOR BETA"/>
    <property type="match status" value="1"/>
</dbReference>
<dbReference type="GO" id="GO:0007155">
    <property type="term" value="P:cell adhesion"/>
    <property type="evidence" value="ECO:0007669"/>
    <property type="project" value="TreeGrafter"/>
</dbReference>
<dbReference type="InterPro" id="IPR018143">
    <property type="entry name" value="Folate_rcpt-like"/>
</dbReference>
<keyword evidence="2" id="KW-0732">Signal</keyword>
<accession>G3U6S7</accession>
<proteinExistence type="inferred from homology"/>
<dbReference type="eggNOG" id="KOG3656">
    <property type="taxonomic scope" value="Eukaryota"/>
</dbReference>
<evidence type="ECO:0000256" key="4">
    <source>
        <dbReference type="SAM" id="MobiDB-lite"/>
    </source>
</evidence>
<dbReference type="InterPro" id="IPR004269">
    <property type="entry name" value="Folate_rcpt"/>
</dbReference>
<reference evidence="6" key="3">
    <citation type="submission" date="2025-09" db="UniProtKB">
        <authorList>
            <consortium name="Ensembl"/>
        </authorList>
    </citation>
    <scope>IDENTIFICATION</scope>
    <source>
        <strain evidence="6">Isolate ISIS603380</strain>
    </source>
</reference>
<evidence type="ECO:0000256" key="1">
    <source>
        <dbReference type="ARBA" id="ARBA00007932"/>
    </source>
</evidence>
<organism evidence="6 7">
    <name type="scientific">Loxodonta africana</name>
    <name type="common">African elephant</name>
    <dbReference type="NCBI Taxonomy" id="9785"/>
    <lineage>
        <taxon>Eukaryota</taxon>
        <taxon>Metazoa</taxon>
        <taxon>Chordata</taxon>
        <taxon>Craniata</taxon>
        <taxon>Vertebrata</taxon>
        <taxon>Euteleostomi</taxon>
        <taxon>Mammalia</taxon>
        <taxon>Eutheria</taxon>
        <taxon>Afrotheria</taxon>
        <taxon>Proboscidea</taxon>
        <taxon>Elephantidae</taxon>
        <taxon>Loxodonta</taxon>
    </lineage>
</organism>
<dbReference type="GO" id="GO:0038023">
    <property type="term" value="F:signaling receptor activity"/>
    <property type="evidence" value="ECO:0007669"/>
    <property type="project" value="TreeGrafter"/>
</dbReference>
<dbReference type="PANTHER" id="PTHR10517">
    <property type="entry name" value="FOLATE RECEPTOR"/>
    <property type="match status" value="1"/>
</dbReference>
<protein>
    <recommendedName>
        <fullName evidence="5">Folate receptor-like domain-containing protein</fullName>
    </recommendedName>
</protein>
<feature type="region of interest" description="Disordered" evidence="4">
    <location>
        <begin position="110"/>
        <end position="132"/>
    </location>
</feature>
<dbReference type="GO" id="GO:0007342">
    <property type="term" value="P:fusion of sperm to egg plasma membrane involved in single fertilization"/>
    <property type="evidence" value="ECO:0007669"/>
    <property type="project" value="TreeGrafter"/>
</dbReference>
<dbReference type="HOGENOM" id="CLU_1199475_0_0_1"/>